<dbReference type="Gene3D" id="3.40.630.30">
    <property type="match status" value="1"/>
</dbReference>
<name>A0A6V8KGW5_9ACTN</name>
<dbReference type="PROSITE" id="PS51186">
    <property type="entry name" value="GNAT"/>
    <property type="match status" value="1"/>
</dbReference>
<dbReference type="AlphaFoldDB" id="A0A6V8KGW5"/>
<feature type="domain" description="N-acetyltransferase" evidence="3">
    <location>
        <begin position="3"/>
        <end position="168"/>
    </location>
</feature>
<dbReference type="RefSeq" id="WP_246273629.1">
    <property type="nucleotide sequence ID" value="NZ_BAABGO010000011.1"/>
</dbReference>
<dbReference type="InterPro" id="IPR016181">
    <property type="entry name" value="Acyl_CoA_acyltransferase"/>
</dbReference>
<gene>
    <name evidence="4" type="ORF">Phou_041250</name>
</gene>
<reference evidence="4 5" key="2">
    <citation type="submission" date="2020-03" db="EMBL/GenBank/DDBJ databases">
        <authorList>
            <person name="Ichikawa N."/>
            <person name="Kimura A."/>
            <person name="Kitahashi Y."/>
            <person name="Uohara A."/>
        </authorList>
    </citation>
    <scope>NUCLEOTIDE SEQUENCE [LARGE SCALE GENOMIC DNA]</scope>
    <source>
        <strain evidence="4 5">NBRC 108639</strain>
    </source>
</reference>
<comment type="caution">
    <text evidence="4">The sequence shown here is derived from an EMBL/GenBank/DDBJ whole genome shotgun (WGS) entry which is preliminary data.</text>
</comment>
<protein>
    <recommendedName>
        <fullName evidence="3">N-acetyltransferase domain-containing protein</fullName>
    </recommendedName>
</protein>
<proteinExistence type="predicted"/>
<evidence type="ECO:0000313" key="4">
    <source>
        <dbReference type="EMBL" id="GFJ79945.1"/>
    </source>
</evidence>
<evidence type="ECO:0000259" key="3">
    <source>
        <dbReference type="PROSITE" id="PS51186"/>
    </source>
</evidence>
<dbReference type="Proteomes" id="UP000482800">
    <property type="component" value="Unassembled WGS sequence"/>
</dbReference>
<dbReference type="GO" id="GO:0016747">
    <property type="term" value="F:acyltransferase activity, transferring groups other than amino-acyl groups"/>
    <property type="evidence" value="ECO:0007669"/>
    <property type="project" value="InterPro"/>
</dbReference>
<dbReference type="PANTHER" id="PTHR43877:SF2">
    <property type="entry name" value="AMINOALKYLPHOSPHONATE N-ACETYLTRANSFERASE-RELATED"/>
    <property type="match status" value="1"/>
</dbReference>
<dbReference type="CDD" id="cd04301">
    <property type="entry name" value="NAT_SF"/>
    <property type="match status" value="1"/>
</dbReference>
<dbReference type="InterPro" id="IPR000182">
    <property type="entry name" value="GNAT_dom"/>
</dbReference>
<dbReference type="PANTHER" id="PTHR43877">
    <property type="entry name" value="AMINOALKYLPHOSPHONATE N-ACETYLTRANSFERASE-RELATED-RELATED"/>
    <property type="match status" value="1"/>
</dbReference>
<dbReference type="EMBL" id="BLPF01000001">
    <property type="protein sequence ID" value="GFJ79945.1"/>
    <property type="molecule type" value="Genomic_DNA"/>
</dbReference>
<dbReference type="SUPFAM" id="SSF55729">
    <property type="entry name" value="Acyl-CoA N-acyltransferases (Nat)"/>
    <property type="match status" value="1"/>
</dbReference>
<evidence type="ECO:0000256" key="1">
    <source>
        <dbReference type="ARBA" id="ARBA00022679"/>
    </source>
</evidence>
<evidence type="ECO:0000256" key="2">
    <source>
        <dbReference type="ARBA" id="ARBA00023315"/>
    </source>
</evidence>
<keyword evidence="1" id="KW-0808">Transferase</keyword>
<dbReference type="InterPro" id="IPR050832">
    <property type="entry name" value="Bact_Acetyltransf"/>
</dbReference>
<reference evidence="4 5" key="1">
    <citation type="submission" date="2020-03" db="EMBL/GenBank/DDBJ databases">
        <title>Whole genome shotgun sequence of Phytohabitans houttuyneae NBRC 108639.</title>
        <authorList>
            <person name="Komaki H."/>
            <person name="Tamura T."/>
        </authorList>
    </citation>
    <scope>NUCLEOTIDE SEQUENCE [LARGE SCALE GENOMIC DNA]</scope>
    <source>
        <strain evidence="4 5">NBRC 108639</strain>
    </source>
</reference>
<dbReference type="Pfam" id="PF00583">
    <property type="entry name" value="Acetyltransf_1"/>
    <property type="match status" value="1"/>
</dbReference>
<keyword evidence="5" id="KW-1185">Reference proteome</keyword>
<sequence>MAVTIRSYRPGDHSAGRRLWVELAERHRALYDDPGFGGADPGAAFEEYLTRLDLSGMWVADHGEDGVVGLVGLIMKGRAGEVEPVVVTEARRGEGIGRALLGHVADEARRRGLTYLTISPESRNVDAIRSLHAAGYDVLSALQLTLDLGRRDQGRRQDIDIHDLRFKS</sequence>
<organism evidence="4 5">
    <name type="scientific">Phytohabitans houttuyneae</name>
    <dbReference type="NCBI Taxonomy" id="1076126"/>
    <lineage>
        <taxon>Bacteria</taxon>
        <taxon>Bacillati</taxon>
        <taxon>Actinomycetota</taxon>
        <taxon>Actinomycetes</taxon>
        <taxon>Micromonosporales</taxon>
        <taxon>Micromonosporaceae</taxon>
    </lineage>
</organism>
<accession>A0A6V8KGW5</accession>
<evidence type="ECO:0000313" key="5">
    <source>
        <dbReference type="Proteomes" id="UP000482800"/>
    </source>
</evidence>
<keyword evidence="2" id="KW-0012">Acyltransferase</keyword>